<accession>A0A4R4KQP9</accession>
<proteinExistence type="predicted"/>
<evidence type="ECO:0000313" key="3">
    <source>
        <dbReference type="Proteomes" id="UP000295706"/>
    </source>
</evidence>
<dbReference type="Proteomes" id="UP000295706">
    <property type="component" value="Unassembled WGS sequence"/>
</dbReference>
<comment type="caution">
    <text evidence="2">The sequence shown here is derived from an EMBL/GenBank/DDBJ whole genome shotgun (WGS) entry which is preliminary data.</text>
</comment>
<keyword evidence="1" id="KW-0732">Signal</keyword>
<organism evidence="2 3">
    <name type="scientific">Arundinibacter roseus</name>
    <dbReference type="NCBI Taxonomy" id="2070510"/>
    <lineage>
        <taxon>Bacteria</taxon>
        <taxon>Pseudomonadati</taxon>
        <taxon>Bacteroidota</taxon>
        <taxon>Cytophagia</taxon>
        <taxon>Cytophagales</taxon>
        <taxon>Spirosomataceae</taxon>
        <taxon>Arundinibacter</taxon>
    </lineage>
</organism>
<dbReference type="AlphaFoldDB" id="A0A4R4KQP9"/>
<feature type="chain" id="PRO_5020322916" evidence="1">
    <location>
        <begin position="19"/>
        <end position="128"/>
    </location>
</feature>
<keyword evidence="3" id="KW-1185">Reference proteome</keyword>
<dbReference type="EMBL" id="SMJU01000001">
    <property type="protein sequence ID" value="TDB68949.1"/>
    <property type="molecule type" value="Genomic_DNA"/>
</dbReference>
<name>A0A4R4KQP9_9BACT</name>
<feature type="signal peptide" evidence="1">
    <location>
        <begin position="1"/>
        <end position="18"/>
    </location>
</feature>
<evidence type="ECO:0000313" key="2">
    <source>
        <dbReference type="EMBL" id="TDB68949.1"/>
    </source>
</evidence>
<evidence type="ECO:0000256" key="1">
    <source>
        <dbReference type="SAM" id="SignalP"/>
    </source>
</evidence>
<protein>
    <submittedName>
        <fullName evidence="2">Uncharacterized protein</fullName>
    </submittedName>
</protein>
<sequence length="128" mass="14516">MAYMLVLILSLTLSKALSYGSNSTIPAKNLIKSKCYLKQTRCKPVSSYVKKVKKIKVTHNASSREFDNEEVEGGNFDFEDTLETHYEDGVTQFICFRALKTLAAPILSEEKRWLSFFLPYSIPPPELG</sequence>
<reference evidence="2 3" key="1">
    <citation type="submission" date="2019-02" db="EMBL/GenBank/DDBJ databases">
        <title>Arundinibacter roseus gen. nov., sp. nov., a new member of the family Cytophagaceae.</title>
        <authorList>
            <person name="Szuroczki S."/>
            <person name="Khayer B."/>
            <person name="Sproer C."/>
            <person name="Toumi M."/>
            <person name="Szabo A."/>
            <person name="Felfoldi T."/>
            <person name="Schumann P."/>
            <person name="Toth E."/>
        </authorList>
    </citation>
    <scope>NUCLEOTIDE SEQUENCE [LARGE SCALE GENOMIC DNA]</scope>
    <source>
        <strain evidence="2 3">DMA-k-7a</strain>
    </source>
</reference>
<gene>
    <name evidence="2" type="ORF">EZE20_01015</name>
</gene>